<dbReference type="Proteomes" id="UP000807504">
    <property type="component" value="Unassembled WGS sequence"/>
</dbReference>
<gene>
    <name evidence="1" type="ORF">HNY73_001550</name>
</gene>
<accession>A0A8T0G414</accession>
<dbReference type="AlphaFoldDB" id="A0A8T0G414"/>
<reference evidence="1" key="1">
    <citation type="journal article" date="2020" name="bioRxiv">
        <title>Chromosome-level reference genome of the European wasp spider Argiope bruennichi: a resource for studies on range expansion and evolutionary adaptation.</title>
        <authorList>
            <person name="Sheffer M.M."/>
            <person name="Hoppe A."/>
            <person name="Krehenwinkel H."/>
            <person name="Uhl G."/>
            <person name="Kuss A.W."/>
            <person name="Jensen L."/>
            <person name="Jensen C."/>
            <person name="Gillespie R.G."/>
            <person name="Hoff K.J."/>
            <person name="Prost S."/>
        </authorList>
    </citation>
    <scope>NUCLEOTIDE SEQUENCE</scope>
</reference>
<protein>
    <submittedName>
        <fullName evidence="1">Uncharacterized protein</fullName>
    </submittedName>
</protein>
<dbReference type="EMBL" id="JABXBU010000001">
    <property type="protein sequence ID" value="KAF8797265.1"/>
    <property type="molecule type" value="Genomic_DNA"/>
</dbReference>
<organism evidence="1 2">
    <name type="scientific">Argiope bruennichi</name>
    <name type="common">Wasp spider</name>
    <name type="synonym">Aranea bruennichi</name>
    <dbReference type="NCBI Taxonomy" id="94029"/>
    <lineage>
        <taxon>Eukaryota</taxon>
        <taxon>Metazoa</taxon>
        <taxon>Ecdysozoa</taxon>
        <taxon>Arthropoda</taxon>
        <taxon>Chelicerata</taxon>
        <taxon>Arachnida</taxon>
        <taxon>Araneae</taxon>
        <taxon>Araneomorphae</taxon>
        <taxon>Entelegynae</taxon>
        <taxon>Araneoidea</taxon>
        <taxon>Araneidae</taxon>
        <taxon>Argiope</taxon>
    </lineage>
</organism>
<keyword evidence="2" id="KW-1185">Reference proteome</keyword>
<evidence type="ECO:0000313" key="2">
    <source>
        <dbReference type="Proteomes" id="UP000807504"/>
    </source>
</evidence>
<comment type="caution">
    <text evidence="1">The sequence shown here is derived from an EMBL/GenBank/DDBJ whole genome shotgun (WGS) entry which is preliminary data.</text>
</comment>
<proteinExistence type="predicted"/>
<name>A0A8T0G414_ARGBR</name>
<sequence>MQVLALTASMPNKLSVQWIGSGKTQSQLSEMNYVVKMTGKEAKPQNFHVNLLKPYHNRLAEVNLVFYEEEVNVEMENDLEIAYPTGDVNAYDFEEISQSSNLEERLTMEQIEELKELLHKHKTIFSNESEKTHLVEHDIKLISNQPVRSKPYRSSQRQAEILKS</sequence>
<evidence type="ECO:0000313" key="1">
    <source>
        <dbReference type="EMBL" id="KAF8797265.1"/>
    </source>
</evidence>
<reference evidence="1" key="2">
    <citation type="submission" date="2020-06" db="EMBL/GenBank/DDBJ databases">
        <authorList>
            <person name="Sheffer M."/>
        </authorList>
    </citation>
    <scope>NUCLEOTIDE SEQUENCE</scope>
</reference>